<evidence type="ECO:0000313" key="2">
    <source>
        <dbReference type="EMBL" id="MBY0756827.1"/>
    </source>
</evidence>
<keyword evidence="2" id="KW-0255">Endonuclease</keyword>
<dbReference type="Gene3D" id="1.10.30.50">
    <property type="match status" value="1"/>
</dbReference>
<dbReference type="RefSeq" id="WP_221862050.1">
    <property type="nucleotide sequence ID" value="NZ_JAIKTU010000014.1"/>
</dbReference>
<reference evidence="2 3" key="1">
    <citation type="journal article" date="2021" name="Cell Host Microbe">
        <title>in vivo commensal control of Clostridioides difficile virulence.</title>
        <authorList>
            <person name="Girinathan B.P."/>
            <person name="Dibenedetto N."/>
            <person name="Worley J.N."/>
            <person name="Peltier J."/>
            <person name="Arrieta-Ortiz M.L."/>
            <person name="Rupa Christinal Immanuel S."/>
            <person name="Lavin R."/>
            <person name="Delaney M.L."/>
            <person name="Cummins C."/>
            <person name="Hoffmann M."/>
            <person name="Luo Y."/>
            <person name="Gonzalez-Escalona N."/>
            <person name="Allard M."/>
            <person name="Onderdonk A.B."/>
            <person name="Gerber G.K."/>
            <person name="Sonenshein A.L."/>
            <person name="Baliga N."/>
            <person name="Dupuy B."/>
            <person name="Bry L."/>
        </authorList>
    </citation>
    <scope>NUCLEOTIDE SEQUENCE [LARGE SCALE GENOMIC DNA]</scope>
    <source>
        <strain evidence="2 3">DSM 599</strain>
    </source>
</reference>
<evidence type="ECO:0000259" key="1">
    <source>
        <dbReference type="Pfam" id="PF01844"/>
    </source>
</evidence>
<accession>A0ABS7L2A6</accession>
<keyword evidence="3" id="KW-1185">Reference proteome</keyword>
<keyword evidence="2" id="KW-0540">Nuclease</keyword>
<protein>
    <submittedName>
        <fullName evidence="2">HNH endonuclease</fullName>
    </submittedName>
</protein>
<name>A0ABS7L2A6_CLOSR</name>
<proteinExistence type="predicted"/>
<sequence length="76" mass="8818">MSKRRNSNHLNAQKQGKQLDEYMCFFCLTVCKGNHGHHIILYSENGDGSINNIITLCPDCHRKYHNGRLKIEIGRF</sequence>
<gene>
    <name evidence="2" type="ORF">K5V21_15390</name>
</gene>
<evidence type="ECO:0000313" key="3">
    <source>
        <dbReference type="Proteomes" id="UP001299068"/>
    </source>
</evidence>
<keyword evidence="2" id="KW-0378">Hydrolase</keyword>
<comment type="caution">
    <text evidence="2">The sequence shown here is derived from an EMBL/GenBank/DDBJ whole genome shotgun (WGS) entry which is preliminary data.</text>
</comment>
<dbReference type="GO" id="GO:0004519">
    <property type="term" value="F:endonuclease activity"/>
    <property type="evidence" value="ECO:0007669"/>
    <property type="project" value="UniProtKB-KW"/>
</dbReference>
<feature type="domain" description="HNH" evidence="1">
    <location>
        <begin position="26"/>
        <end position="66"/>
    </location>
</feature>
<organism evidence="2 3">
    <name type="scientific">Clostridium sardiniense</name>
    <name type="common">Clostridium absonum</name>
    <dbReference type="NCBI Taxonomy" id="29369"/>
    <lineage>
        <taxon>Bacteria</taxon>
        <taxon>Bacillati</taxon>
        <taxon>Bacillota</taxon>
        <taxon>Clostridia</taxon>
        <taxon>Eubacteriales</taxon>
        <taxon>Clostridiaceae</taxon>
        <taxon>Clostridium</taxon>
    </lineage>
</organism>
<dbReference type="Pfam" id="PF01844">
    <property type="entry name" value="HNH"/>
    <property type="match status" value="1"/>
</dbReference>
<dbReference type="EMBL" id="JAIKTU010000014">
    <property type="protein sequence ID" value="MBY0756827.1"/>
    <property type="molecule type" value="Genomic_DNA"/>
</dbReference>
<dbReference type="InterPro" id="IPR002711">
    <property type="entry name" value="HNH"/>
</dbReference>
<dbReference type="InterPro" id="IPR003615">
    <property type="entry name" value="HNH_nuc"/>
</dbReference>
<dbReference type="CDD" id="cd00085">
    <property type="entry name" value="HNHc"/>
    <property type="match status" value="1"/>
</dbReference>
<dbReference type="Proteomes" id="UP001299068">
    <property type="component" value="Unassembled WGS sequence"/>
</dbReference>